<evidence type="ECO:0000313" key="2">
    <source>
        <dbReference type="EMBL" id="MBC9176656.1"/>
    </source>
</evidence>
<evidence type="ECO:0000313" key="3">
    <source>
        <dbReference type="Proteomes" id="UP000603940"/>
    </source>
</evidence>
<name>A0ABR7R4K9_9PROT</name>
<dbReference type="Proteomes" id="UP000603940">
    <property type="component" value="Unassembled WGS sequence"/>
</dbReference>
<dbReference type="RefSeq" id="WP_187777812.1">
    <property type="nucleotide sequence ID" value="NZ_JACTUZ010000017.1"/>
</dbReference>
<organism evidence="2 3">
    <name type="scientific">Pseudoroseomonas ludipueritiae</name>
    <dbReference type="NCBI Taxonomy" id="198093"/>
    <lineage>
        <taxon>Bacteria</taxon>
        <taxon>Pseudomonadati</taxon>
        <taxon>Pseudomonadota</taxon>
        <taxon>Alphaproteobacteria</taxon>
        <taxon>Acetobacterales</taxon>
        <taxon>Acetobacteraceae</taxon>
        <taxon>Pseudoroseomonas</taxon>
    </lineage>
</organism>
<dbReference type="Pfam" id="PF07508">
    <property type="entry name" value="Recombinase"/>
    <property type="match status" value="1"/>
</dbReference>
<dbReference type="EMBL" id="JACTUZ010000017">
    <property type="protein sequence ID" value="MBC9176656.1"/>
    <property type="molecule type" value="Genomic_DNA"/>
</dbReference>
<gene>
    <name evidence="2" type="ORF">IBL25_06835</name>
</gene>
<accession>A0ABR7R4K9</accession>
<proteinExistence type="predicted"/>
<reference evidence="2 3" key="1">
    <citation type="journal article" date="2009" name="Int. J. Syst. Evol. Microbiol.">
        <title>Transfer of Teichococcus ludipueritiae and Muricoccus roseus to the genus Roseomonas, as Roseomonas ludipueritiae comb. nov. and Roseomonas rosea comb. nov., respectively, and emended description of the genus Roseomonas.</title>
        <authorList>
            <person name="Sanchez-Porro C."/>
            <person name="Gallego V."/>
            <person name="Busse H.J."/>
            <person name="Kampfer P."/>
            <person name="Ventosa A."/>
        </authorList>
    </citation>
    <scope>NUCLEOTIDE SEQUENCE [LARGE SCALE GENOMIC DNA]</scope>
    <source>
        <strain evidence="2 3">DSM 14915</strain>
    </source>
</reference>
<evidence type="ECO:0000259" key="1">
    <source>
        <dbReference type="Pfam" id="PF07508"/>
    </source>
</evidence>
<feature type="domain" description="Recombinase" evidence="1">
    <location>
        <begin position="16"/>
        <end position="66"/>
    </location>
</feature>
<sequence>MTTPRQAAATPGAGHAATVAAIRAMRRQGASLAQIAYALRETGASAPGGGAWTTKVIARVLKQKSGAGS</sequence>
<comment type="caution">
    <text evidence="2">The sequence shown here is derived from an EMBL/GenBank/DDBJ whole genome shotgun (WGS) entry which is preliminary data.</text>
</comment>
<dbReference type="InterPro" id="IPR011109">
    <property type="entry name" value="DNA_bind_recombinase_dom"/>
</dbReference>
<protein>
    <submittedName>
        <fullName evidence="2">Recombinase family protein</fullName>
    </submittedName>
</protein>
<keyword evidence="3" id="KW-1185">Reference proteome</keyword>